<evidence type="ECO:0000313" key="3">
    <source>
        <dbReference type="Proteomes" id="UP000567293"/>
    </source>
</evidence>
<protein>
    <submittedName>
        <fullName evidence="2">SDR family oxidoreductase</fullName>
    </submittedName>
</protein>
<accession>A0A7V8NQ26</accession>
<dbReference type="EMBL" id="JACDQQ010000996">
    <property type="protein sequence ID" value="MBA0085383.1"/>
    <property type="molecule type" value="Genomic_DNA"/>
</dbReference>
<dbReference type="SUPFAM" id="SSF51735">
    <property type="entry name" value="NAD(P)-binding Rossmann-fold domains"/>
    <property type="match status" value="1"/>
</dbReference>
<name>A0A7V8NQ26_9BACT</name>
<evidence type="ECO:0000313" key="2">
    <source>
        <dbReference type="EMBL" id="MBA0085383.1"/>
    </source>
</evidence>
<dbReference type="AlphaFoldDB" id="A0A7V8NQ26"/>
<dbReference type="PRINTS" id="PR00081">
    <property type="entry name" value="GDHRDH"/>
</dbReference>
<dbReference type="Pfam" id="PF13561">
    <property type="entry name" value="adh_short_C2"/>
    <property type="match status" value="1"/>
</dbReference>
<dbReference type="Gene3D" id="3.40.50.720">
    <property type="entry name" value="NAD(P)-binding Rossmann-like Domain"/>
    <property type="match status" value="1"/>
</dbReference>
<dbReference type="PANTHER" id="PTHR42879">
    <property type="entry name" value="3-OXOACYL-(ACYL-CARRIER-PROTEIN) REDUCTASE"/>
    <property type="match status" value="1"/>
</dbReference>
<comment type="similarity">
    <text evidence="1">Belongs to the short-chain dehydrogenases/reductases (SDR) family.</text>
</comment>
<dbReference type="PANTHER" id="PTHR42879:SF6">
    <property type="entry name" value="NADPH-DEPENDENT REDUCTASE BACG"/>
    <property type="match status" value="1"/>
</dbReference>
<dbReference type="InterPro" id="IPR036291">
    <property type="entry name" value="NAD(P)-bd_dom_sf"/>
</dbReference>
<comment type="caution">
    <text evidence="2">The sequence shown here is derived from an EMBL/GenBank/DDBJ whole genome shotgun (WGS) entry which is preliminary data.</text>
</comment>
<sequence>MDLGLRDRVAIVAASSQGIGKAVAWGLAREGVKLALCARTESVLLTTAEEIRRETGTELMARVVDVTVPEQVHWFVGETARRFGRLDICVANAGGPPSKSFADTSIEDWHRAAELNLMSTVYLARETLPLMQARRWGRFIAITSVAVKQPLEGLILSNSIRCGVSGLVKTLAAEYGACNVLVNNVCPGFTATDRLIGLAKSLAAQKGVTPEQIEETWVSQAPLRRVGHPEELANVVVFLASERSSYVTGVSLAVDGGITKGLY</sequence>
<dbReference type="Proteomes" id="UP000567293">
    <property type="component" value="Unassembled WGS sequence"/>
</dbReference>
<evidence type="ECO:0000256" key="1">
    <source>
        <dbReference type="ARBA" id="ARBA00006484"/>
    </source>
</evidence>
<dbReference type="CDD" id="cd05344">
    <property type="entry name" value="BKR_like_SDR_like"/>
    <property type="match status" value="1"/>
</dbReference>
<gene>
    <name evidence="2" type="ORF">HRJ53_10325</name>
</gene>
<reference evidence="2" key="1">
    <citation type="submission" date="2020-06" db="EMBL/GenBank/DDBJ databases">
        <title>Legume-microbial interactions unlock mineral nutrients during tropical forest succession.</title>
        <authorList>
            <person name="Epihov D.Z."/>
        </authorList>
    </citation>
    <scope>NUCLEOTIDE SEQUENCE [LARGE SCALE GENOMIC DNA]</scope>
    <source>
        <strain evidence="2">Pan2503</strain>
    </source>
</reference>
<dbReference type="InterPro" id="IPR002347">
    <property type="entry name" value="SDR_fam"/>
</dbReference>
<dbReference type="FunFam" id="3.40.50.720:FF:000084">
    <property type="entry name" value="Short-chain dehydrogenase reductase"/>
    <property type="match status" value="1"/>
</dbReference>
<proteinExistence type="inferred from homology"/>
<dbReference type="InterPro" id="IPR050259">
    <property type="entry name" value="SDR"/>
</dbReference>
<organism evidence="2 3">
    <name type="scientific">Candidatus Acidiferrum panamense</name>
    <dbReference type="NCBI Taxonomy" id="2741543"/>
    <lineage>
        <taxon>Bacteria</taxon>
        <taxon>Pseudomonadati</taxon>
        <taxon>Acidobacteriota</taxon>
        <taxon>Terriglobia</taxon>
        <taxon>Candidatus Acidiferrales</taxon>
        <taxon>Candidatus Acidiferrum</taxon>
    </lineage>
</organism>
<keyword evidence="3" id="KW-1185">Reference proteome</keyword>